<protein>
    <recommendedName>
        <fullName evidence="5">Tat pathway signal sequence</fullName>
    </recommendedName>
</protein>
<evidence type="ECO:0000256" key="2">
    <source>
        <dbReference type="ARBA" id="ARBA00035112"/>
    </source>
</evidence>
<accession>A0AAD6UKC9</accession>
<keyword evidence="4" id="KW-1185">Reference proteome</keyword>
<evidence type="ECO:0000313" key="3">
    <source>
        <dbReference type="EMBL" id="KAJ7104123.1"/>
    </source>
</evidence>
<gene>
    <name evidence="3" type="ORF">B0H15DRAFT_763792</name>
</gene>
<feature type="non-terminal residue" evidence="3">
    <location>
        <position position="1"/>
    </location>
</feature>
<dbReference type="PANTHER" id="PTHR33365:SF4">
    <property type="entry name" value="CYCLOCHLOROTINE BIOSYNTHESIS PROTEIN O"/>
    <property type="match status" value="1"/>
</dbReference>
<dbReference type="AlphaFoldDB" id="A0AAD6UKC9"/>
<name>A0AAD6UKC9_9AGAR</name>
<dbReference type="EMBL" id="JARJCN010000001">
    <property type="protein sequence ID" value="KAJ7104123.1"/>
    <property type="molecule type" value="Genomic_DNA"/>
</dbReference>
<sequence length="180" mass="20933">AVNYQTVKFNGTFDFPSIYRGPPSAEIDAAWDRISVDVKPTRLEPSILQKIGKEETPSLVKFRPEDGGGFMASYETFHQLHCVASPSPLLASPDAHRIIQNLLRKYTYHEHYEKFDHSFKERPATFRAHVDHCIEMIRMNLMCAADTGLITYHWVQNWTMPYPDFNTLHQCRDFDAILKW</sequence>
<evidence type="ECO:0000256" key="1">
    <source>
        <dbReference type="ARBA" id="ARBA00004685"/>
    </source>
</evidence>
<dbReference type="GO" id="GO:0043386">
    <property type="term" value="P:mycotoxin biosynthetic process"/>
    <property type="evidence" value="ECO:0007669"/>
    <property type="project" value="InterPro"/>
</dbReference>
<dbReference type="InterPro" id="IPR021765">
    <property type="entry name" value="UstYa-like"/>
</dbReference>
<feature type="non-terminal residue" evidence="3">
    <location>
        <position position="180"/>
    </location>
</feature>
<reference evidence="3" key="1">
    <citation type="submission" date="2023-03" db="EMBL/GenBank/DDBJ databases">
        <title>Massive genome expansion in bonnet fungi (Mycena s.s.) driven by repeated elements and novel gene families across ecological guilds.</title>
        <authorList>
            <consortium name="Lawrence Berkeley National Laboratory"/>
            <person name="Harder C.B."/>
            <person name="Miyauchi S."/>
            <person name="Viragh M."/>
            <person name="Kuo A."/>
            <person name="Thoen E."/>
            <person name="Andreopoulos B."/>
            <person name="Lu D."/>
            <person name="Skrede I."/>
            <person name="Drula E."/>
            <person name="Henrissat B."/>
            <person name="Morin E."/>
            <person name="Kohler A."/>
            <person name="Barry K."/>
            <person name="LaButti K."/>
            <person name="Morin E."/>
            <person name="Salamov A."/>
            <person name="Lipzen A."/>
            <person name="Mereny Z."/>
            <person name="Hegedus B."/>
            <person name="Baldrian P."/>
            <person name="Stursova M."/>
            <person name="Weitz H."/>
            <person name="Taylor A."/>
            <person name="Grigoriev I.V."/>
            <person name="Nagy L.G."/>
            <person name="Martin F."/>
            <person name="Kauserud H."/>
        </authorList>
    </citation>
    <scope>NUCLEOTIDE SEQUENCE</scope>
    <source>
        <strain evidence="3">CBHHK173m</strain>
    </source>
</reference>
<comment type="similarity">
    <text evidence="2">Belongs to the ustYa family.</text>
</comment>
<dbReference type="PANTHER" id="PTHR33365">
    <property type="entry name" value="YALI0B05434P"/>
    <property type="match status" value="1"/>
</dbReference>
<dbReference type="Pfam" id="PF11807">
    <property type="entry name" value="UstYa"/>
    <property type="match status" value="1"/>
</dbReference>
<evidence type="ECO:0000313" key="4">
    <source>
        <dbReference type="Proteomes" id="UP001222325"/>
    </source>
</evidence>
<organism evidence="3 4">
    <name type="scientific">Mycena belliarum</name>
    <dbReference type="NCBI Taxonomy" id="1033014"/>
    <lineage>
        <taxon>Eukaryota</taxon>
        <taxon>Fungi</taxon>
        <taxon>Dikarya</taxon>
        <taxon>Basidiomycota</taxon>
        <taxon>Agaricomycotina</taxon>
        <taxon>Agaricomycetes</taxon>
        <taxon>Agaricomycetidae</taxon>
        <taxon>Agaricales</taxon>
        <taxon>Marasmiineae</taxon>
        <taxon>Mycenaceae</taxon>
        <taxon>Mycena</taxon>
    </lineage>
</organism>
<proteinExistence type="inferred from homology"/>
<comment type="pathway">
    <text evidence="1">Mycotoxin biosynthesis.</text>
</comment>
<evidence type="ECO:0008006" key="5">
    <source>
        <dbReference type="Google" id="ProtNLM"/>
    </source>
</evidence>
<comment type="caution">
    <text evidence="3">The sequence shown here is derived from an EMBL/GenBank/DDBJ whole genome shotgun (WGS) entry which is preliminary data.</text>
</comment>
<dbReference type="Proteomes" id="UP001222325">
    <property type="component" value="Unassembled WGS sequence"/>
</dbReference>